<feature type="domain" description="HTH araC/xylS-type" evidence="4">
    <location>
        <begin position="220"/>
        <end position="318"/>
    </location>
</feature>
<accession>A0A6I4VRF7</accession>
<dbReference type="GO" id="GO:0003700">
    <property type="term" value="F:DNA-binding transcription factor activity"/>
    <property type="evidence" value="ECO:0007669"/>
    <property type="project" value="InterPro"/>
</dbReference>
<dbReference type="InterPro" id="IPR018062">
    <property type="entry name" value="HTH_AraC-typ_CS"/>
</dbReference>
<comment type="caution">
    <text evidence="5">The sequence shown here is derived from an EMBL/GenBank/DDBJ whole genome shotgun (WGS) entry which is preliminary data.</text>
</comment>
<dbReference type="Gene3D" id="1.10.10.60">
    <property type="entry name" value="Homeodomain-like"/>
    <property type="match status" value="2"/>
</dbReference>
<protein>
    <submittedName>
        <fullName evidence="5">Helix-turn-helix domain-containing protein</fullName>
    </submittedName>
</protein>
<dbReference type="EMBL" id="WUUL01000006">
    <property type="protein sequence ID" value="MXQ54239.1"/>
    <property type="molecule type" value="Genomic_DNA"/>
</dbReference>
<dbReference type="PROSITE" id="PS01124">
    <property type="entry name" value="HTH_ARAC_FAMILY_2"/>
    <property type="match status" value="1"/>
</dbReference>
<evidence type="ECO:0000259" key="4">
    <source>
        <dbReference type="PROSITE" id="PS01124"/>
    </source>
</evidence>
<dbReference type="PANTHER" id="PTHR47893:SF1">
    <property type="entry name" value="REGULATORY PROTEIN PCHR"/>
    <property type="match status" value="1"/>
</dbReference>
<keyword evidence="1" id="KW-0805">Transcription regulation</keyword>
<dbReference type="InterPro" id="IPR018060">
    <property type="entry name" value="HTH_AraC"/>
</dbReference>
<keyword evidence="3" id="KW-0804">Transcription</keyword>
<dbReference type="PROSITE" id="PS00041">
    <property type="entry name" value="HTH_ARAC_FAMILY_1"/>
    <property type="match status" value="1"/>
</dbReference>
<evidence type="ECO:0000313" key="6">
    <source>
        <dbReference type="Proteomes" id="UP000430692"/>
    </source>
</evidence>
<evidence type="ECO:0000256" key="1">
    <source>
        <dbReference type="ARBA" id="ARBA00023015"/>
    </source>
</evidence>
<evidence type="ECO:0000256" key="3">
    <source>
        <dbReference type="ARBA" id="ARBA00023163"/>
    </source>
</evidence>
<dbReference type="Pfam" id="PF12833">
    <property type="entry name" value="HTH_18"/>
    <property type="match status" value="1"/>
</dbReference>
<dbReference type="InterPro" id="IPR020449">
    <property type="entry name" value="Tscrpt_reg_AraC-type_HTH"/>
</dbReference>
<dbReference type="Proteomes" id="UP000430692">
    <property type="component" value="Unassembled WGS sequence"/>
</dbReference>
<dbReference type="RefSeq" id="WP_160801592.1">
    <property type="nucleotide sequence ID" value="NZ_WUUL01000006.1"/>
</dbReference>
<dbReference type="PANTHER" id="PTHR47893">
    <property type="entry name" value="REGULATORY PROTEIN PCHR"/>
    <property type="match status" value="1"/>
</dbReference>
<dbReference type="InterPro" id="IPR009057">
    <property type="entry name" value="Homeodomain-like_sf"/>
</dbReference>
<dbReference type="SUPFAM" id="SSF46689">
    <property type="entry name" value="Homeodomain-like"/>
    <property type="match status" value="2"/>
</dbReference>
<gene>
    <name evidence="5" type="ORF">GSM42_11030</name>
</gene>
<evidence type="ECO:0000313" key="5">
    <source>
        <dbReference type="EMBL" id="MXQ54239.1"/>
    </source>
</evidence>
<keyword evidence="6" id="KW-1185">Reference proteome</keyword>
<reference evidence="5 6" key="1">
    <citation type="submission" date="2019-12" db="EMBL/GenBank/DDBJ databases">
        <title>Whole-genome analyses of novel actinobacteria.</title>
        <authorList>
            <person name="Sahin N."/>
            <person name="Saygin H."/>
        </authorList>
    </citation>
    <scope>NUCLEOTIDE SEQUENCE [LARGE SCALE GENOMIC DNA]</scope>
    <source>
        <strain evidence="5 6">KC615</strain>
    </source>
</reference>
<dbReference type="GO" id="GO:0043565">
    <property type="term" value="F:sequence-specific DNA binding"/>
    <property type="evidence" value="ECO:0007669"/>
    <property type="project" value="InterPro"/>
</dbReference>
<dbReference type="InterPro" id="IPR053142">
    <property type="entry name" value="PchR_regulatory_protein"/>
</dbReference>
<evidence type="ECO:0000256" key="2">
    <source>
        <dbReference type="ARBA" id="ARBA00023125"/>
    </source>
</evidence>
<dbReference type="PRINTS" id="PR00032">
    <property type="entry name" value="HTHARAC"/>
</dbReference>
<dbReference type="AlphaFoldDB" id="A0A6I4VRF7"/>
<dbReference type="SMART" id="SM00342">
    <property type="entry name" value="HTH_ARAC"/>
    <property type="match status" value="1"/>
</dbReference>
<proteinExistence type="predicted"/>
<name>A0A6I4VRF7_9BACL</name>
<sequence>MHDTLFNQLSATTTPFYQKQSYEHVLHYPPDIAEGKVTRYLLRDGFELIIRDLKMHQSFRLETYQESPLFELGFNLYGDMLFQANHKTYHTHNNQISMSFLHDSFVSLKQSAGDHILTVGIHLTESAIHDYFFQFLQDDQQTIDSFFKKGEARFLQKPTDIILQVVLQQILQCPYSGNTGKMYLESKALELLTVYFAKYENQNKAIHTIKWSKSDKEQIEQAKEWIIRHLEDPITIGSISQAIGINDFKLKKGFRELLGTTVFHYIREQRLAKAQQLLIIGEMNVTEVSIAVGYQNPSRFAAVFKNKFGITPSQYRFVK</sequence>
<keyword evidence="2" id="KW-0238">DNA-binding</keyword>
<organism evidence="5 6">
    <name type="scientific">Shimazuella alba</name>
    <dbReference type="NCBI Taxonomy" id="2690964"/>
    <lineage>
        <taxon>Bacteria</taxon>
        <taxon>Bacillati</taxon>
        <taxon>Bacillota</taxon>
        <taxon>Bacilli</taxon>
        <taxon>Bacillales</taxon>
        <taxon>Thermoactinomycetaceae</taxon>
        <taxon>Shimazuella</taxon>
    </lineage>
</organism>